<dbReference type="Proteomes" id="UP001178281">
    <property type="component" value="Unassembled WGS sequence"/>
</dbReference>
<feature type="region of interest" description="Disordered" evidence="1">
    <location>
        <begin position="75"/>
        <end position="97"/>
    </location>
</feature>
<organism evidence="2 3">
    <name type="scientific">Tsukamurella strandjordii</name>
    <dbReference type="NCBI Taxonomy" id="147577"/>
    <lineage>
        <taxon>Bacteria</taxon>
        <taxon>Bacillati</taxon>
        <taxon>Actinomycetota</taxon>
        <taxon>Actinomycetes</taxon>
        <taxon>Mycobacteriales</taxon>
        <taxon>Tsukamurellaceae</taxon>
        <taxon>Tsukamurella</taxon>
    </lineage>
</organism>
<evidence type="ECO:0000256" key="1">
    <source>
        <dbReference type="SAM" id="MobiDB-lite"/>
    </source>
</evidence>
<dbReference type="EMBL" id="JAUTIX010000004">
    <property type="protein sequence ID" value="MDP0398753.1"/>
    <property type="molecule type" value="Genomic_DNA"/>
</dbReference>
<feature type="compositionally biased region" description="Low complexity" evidence="1">
    <location>
        <begin position="9"/>
        <end position="20"/>
    </location>
</feature>
<accession>A0AA90SM27</accession>
<evidence type="ECO:0000313" key="2">
    <source>
        <dbReference type="EMBL" id="MDP0398753.1"/>
    </source>
</evidence>
<proteinExistence type="predicted"/>
<dbReference type="AlphaFoldDB" id="A0AA90SM27"/>
<sequence>MSRMNPVEATAPADPTLPTLTRDDVAVRCANQGIPGITPRYVKAETLRGRLACHRIGNRVLYAVADVEAWLRSKRQGSTQTGALSKLPGAQVGGDAA</sequence>
<dbReference type="RefSeq" id="WP_305111545.1">
    <property type="nucleotide sequence ID" value="NZ_JAUTIX010000004.1"/>
</dbReference>
<name>A0AA90SM27_9ACTN</name>
<feature type="region of interest" description="Disordered" evidence="1">
    <location>
        <begin position="1"/>
        <end position="22"/>
    </location>
</feature>
<evidence type="ECO:0000313" key="3">
    <source>
        <dbReference type="Proteomes" id="UP001178281"/>
    </source>
</evidence>
<comment type="caution">
    <text evidence="2">The sequence shown here is derived from an EMBL/GenBank/DDBJ whole genome shotgun (WGS) entry which is preliminary data.</text>
</comment>
<keyword evidence="3" id="KW-1185">Reference proteome</keyword>
<protein>
    <submittedName>
        <fullName evidence="2">Helix-turn-helix domain-containing protein</fullName>
    </submittedName>
</protein>
<reference evidence="2" key="1">
    <citation type="submission" date="2023-08" db="EMBL/GenBank/DDBJ databases">
        <title>The draft genome of Tsukamurella strandjordii strain 050030.</title>
        <authorList>
            <person name="Zhao F."/>
            <person name="Feng Y."/>
            <person name="Zong Z."/>
        </authorList>
    </citation>
    <scope>NUCLEOTIDE SEQUENCE</scope>
    <source>
        <strain evidence="2">050030</strain>
    </source>
</reference>
<gene>
    <name evidence="2" type="ORF">Q7X28_12525</name>
</gene>